<reference evidence="2" key="1">
    <citation type="submission" date="2018-04" db="EMBL/GenBank/DDBJ databases">
        <title>Transcriptome assembly of Sipha flava.</title>
        <authorList>
            <person name="Scully E.D."/>
            <person name="Geib S.M."/>
            <person name="Palmer N.A."/>
            <person name="Koch K."/>
            <person name="Bradshaw J."/>
            <person name="Heng-Moss T."/>
            <person name="Sarath G."/>
        </authorList>
    </citation>
    <scope>NUCLEOTIDE SEQUENCE</scope>
</reference>
<dbReference type="AlphaFoldDB" id="A0A2S2QAP8"/>
<gene>
    <name evidence="2" type="ORF">g.173388</name>
</gene>
<name>A0A2S2QAP8_9HEMI</name>
<evidence type="ECO:0000313" key="2">
    <source>
        <dbReference type="EMBL" id="MBY74805.1"/>
    </source>
</evidence>
<protein>
    <recommendedName>
        <fullName evidence="1">ISXO2-like transposase domain-containing protein</fullName>
    </recommendedName>
</protein>
<sequence length="139" mass="16408">MRKYIRRRLRNGDIIPNVDDNVSSDAENIDNDHLTQKNYGTRIQGPWIFGMCCKNVDGVIERRFFKVEKKDKATLLPKIQNEIELRSIIYSDQWRAYSTLKDIGYHHETVNNSDFLLIRQRVPKNKWSSVYGDMSKLNT</sequence>
<accession>A0A2S2QAP8</accession>
<evidence type="ECO:0000259" key="1">
    <source>
        <dbReference type="Pfam" id="PF12762"/>
    </source>
</evidence>
<organism evidence="2">
    <name type="scientific">Sipha flava</name>
    <name type="common">yellow sugarcane aphid</name>
    <dbReference type="NCBI Taxonomy" id="143950"/>
    <lineage>
        <taxon>Eukaryota</taxon>
        <taxon>Metazoa</taxon>
        <taxon>Ecdysozoa</taxon>
        <taxon>Arthropoda</taxon>
        <taxon>Hexapoda</taxon>
        <taxon>Insecta</taxon>
        <taxon>Pterygota</taxon>
        <taxon>Neoptera</taxon>
        <taxon>Paraneoptera</taxon>
        <taxon>Hemiptera</taxon>
        <taxon>Sternorrhyncha</taxon>
        <taxon>Aphidomorpha</taxon>
        <taxon>Aphidoidea</taxon>
        <taxon>Aphididae</taxon>
        <taxon>Sipha</taxon>
    </lineage>
</organism>
<dbReference type="PANTHER" id="PTHR47163:SF3">
    <property type="entry name" value="PROTEIN CBG18017"/>
    <property type="match status" value="1"/>
</dbReference>
<dbReference type="InterPro" id="IPR024445">
    <property type="entry name" value="Tnp_ISXO2-like"/>
</dbReference>
<dbReference type="PANTHER" id="PTHR47163">
    <property type="entry name" value="DDE_TNP_IS1595 DOMAIN-CONTAINING PROTEIN"/>
    <property type="match status" value="1"/>
</dbReference>
<dbReference type="EMBL" id="GGMS01005602">
    <property type="protein sequence ID" value="MBY74805.1"/>
    <property type="molecule type" value="Transcribed_RNA"/>
</dbReference>
<dbReference type="InterPro" id="IPR053164">
    <property type="entry name" value="IS1016-like_transposase"/>
</dbReference>
<proteinExistence type="predicted"/>
<feature type="domain" description="ISXO2-like transposase" evidence="1">
    <location>
        <begin position="61"/>
        <end position="113"/>
    </location>
</feature>
<dbReference type="Pfam" id="PF12762">
    <property type="entry name" value="DDE_Tnp_IS1595"/>
    <property type="match status" value="1"/>
</dbReference>